<keyword evidence="4" id="KW-1185">Reference proteome</keyword>
<accession>A0AAV0VF10</accession>
<dbReference type="EMBL" id="CANTFM010002405">
    <property type="protein sequence ID" value="CAI5746299.1"/>
    <property type="molecule type" value="Genomic_DNA"/>
</dbReference>
<evidence type="ECO:0000313" key="3">
    <source>
        <dbReference type="EMBL" id="CAI5746299.1"/>
    </source>
</evidence>
<dbReference type="InterPro" id="IPR057670">
    <property type="entry name" value="SH3_retrovirus"/>
</dbReference>
<protein>
    <recommendedName>
        <fullName evidence="2">Retroviral polymerase SH3-like domain-containing protein</fullName>
    </recommendedName>
</protein>
<feature type="domain" description="Retroviral polymerase SH3-like" evidence="2">
    <location>
        <begin position="59"/>
        <end position="106"/>
    </location>
</feature>
<reference evidence="3" key="1">
    <citation type="submission" date="2022-12" db="EMBL/GenBank/DDBJ databases">
        <authorList>
            <person name="Webb A."/>
        </authorList>
    </citation>
    <scope>NUCLEOTIDE SEQUENCE</scope>
    <source>
        <strain evidence="3">Pd1</strain>
    </source>
</reference>
<sequence length="220" mass="24840">MVWCMLFGSSVPVCSFHFKPQPTRANAKRASLVEILTGKAPSLQDIVVFGSPCQVWRDPVKKSLKAHTVAGFILGKSKKAKGYKVLLRGDRSVITTRHVTEIETLDESTNKLVADALKREDDAELELIATSRARAVQKKQDAARAEEKQKNTVTRTSNKKEKTSKHQVDQCGTRNALRRSLKGKLRQTATKFQVQNRSISRLVLQRRSPPIHQQADRRHY</sequence>
<evidence type="ECO:0000256" key="1">
    <source>
        <dbReference type="SAM" id="MobiDB-lite"/>
    </source>
</evidence>
<dbReference type="Proteomes" id="UP001162029">
    <property type="component" value="Unassembled WGS sequence"/>
</dbReference>
<feature type="compositionally biased region" description="Basic and acidic residues" evidence="1">
    <location>
        <begin position="158"/>
        <end position="168"/>
    </location>
</feature>
<evidence type="ECO:0000259" key="2">
    <source>
        <dbReference type="Pfam" id="PF25597"/>
    </source>
</evidence>
<feature type="region of interest" description="Disordered" evidence="1">
    <location>
        <begin position="136"/>
        <end position="176"/>
    </location>
</feature>
<dbReference type="Pfam" id="PF25597">
    <property type="entry name" value="SH3_retrovirus"/>
    <property type="match status" value="1"/>
</dbReference>
<name>A0AAV0VF10_9STRA</name>
<gene>
    <name evidence="3" type="ORF">PDE001_LOCUS11301</name>
</gene>
<feature type="compositionally biased region" description="Basic and acidic residues" evidence="1">
    <location>
        <begin position="138"/>
        <end position="150"/>
    </location>
</feature>
<evidence type="ECO:0000313" key="4">
    <source>
        <dbReference type="Proteomes" id="UP001162029"/>
    </source>
</evidence>
<proteinExistence type="predicted"/>
<comment type="caution">
    <text evidence="3">The sequence shown here is derived from an EMBL/GenBank/DDBJ whole genome shotgun (WGS) entry which is preliminary data.</text>
</comment>
<organism evidence="3 4">
    <name type="scientific">Peronospora destructor</name>
    <dbReference type="NCBI Taxonomy" id="86335"/>
    <lineage>
        <taxon>Eukaryota</taxon>
        <taxon>Sar</taxon>
        <taxon>Stramenopiles</taxon>
        <taxon>Oomycota</taxon>
        <taxon>Peronosporomycetes</taxon>
        <taxon>Peronosporales</taxon>
        <taxon>Peronosporaceae</taxon>
        <taxon>Peronospora</taxon>
    </lineage>
</organism>
<dbReference type="AlphaFoldDB" id="A0AAV0VF10"/>